<evidence type="ECO:0000256" key="6">
    <source>
        <dbReference type="ARBA" id="ARBA00023180"/>
    </source>
</evidence>
<dbReference type="EMBL" id="LFIW01000612">
    <property type="protein sequence ID" value="KZL85508.1"/>
    <property type="molecule type" value="Genomic_DNA"/>
</dbReference>
<feature type="domain" description="WSC" evidence="8">
    <location>
        <begin position="72"/>
        <end position="176"/>
    </location>
</feature>
<gene>
    <name evidence="9" type="ORF">CI238_10980</name>
</gene>
<protein>
    <submittedName>
        <fullName evidence="9">Wsc domain-containing protein</fullName>
    </submittedName>
</protein>
<evidence type="ECO:0000256" key="7">
    <source>
        <dbReference type="SAM" id="Phobius"/>
    </source>
</evidence>
<evidence type="ECO:0000256" key="2">
    <source>
        <dbReference type="ARBA" id="ARBA00022692"/>
    </source>
</evidence>
<keyword evidence="4 7" id="KW-1133">Transmembrane helix</keyword>
<dbReference type="InterPro" id="IPR051836">
    <property type="entry name" value="Kremen_rcpt"/>
</dbReference>
<comment type="caution">
    <text evidence="9">The sequence shown here is derived from an EMBL/GenBank/DDBJ whole genome shotgun (WGS) entry which is preliminary data.</text>
</comment>
<feature type="transmembrane region" description="Helical" evidence="7">
    <location>
        <begin position="42"/>
        <end position="64"/>
    </location>
</feature>
<feature type="transmembrane region" description="Helical" evidence="7">
    <location>
        <begin position="179"/>
        <end position="201"/>
    </location>
</feature>
<dbReference type="SMART" id="SM00321">
    <property type="entry name" value="WSC"/>
    <property type="match status" value="1"/>
</dbReference>
<keyword evidence="2 7" id="KW-0812">Transmembrane</keyword>
<dbReference type="AlphaFoldDB" id="A0A162N3T4"/>
<evidence type="ECO:0000256" key="5">
    <source>
        <dbReference type="ARBA" id="ARBA00023136"/>
    </source>
</evidence>
<name>A0A162N3T4_COLIC</name>
<reference evidence="9 10" key="1">
    <citation type="submission" date="2015-06" db="EMBL/GenBank/DDBJ databases">
        <title>Survival trade-offs in plant roots during colonization by closely related pathogenic and mutualistic fungi.</title>
        <authorList>
            <person name="Hacquard S."/>
            <person name="Kracher B."/>
            <person name="Hiruma K."/>
            <person name="Weinman A."/>
            <person name="Muench P."/>
            <person name="Garrido Oter R."/>
            <person name="Ver Loren van Themaat E."/>
            <person name="Dallerey J.-F."/>
            <person name="Damm U."/>
            <person name="Henrissat B."/>
            <person name="Lespinet O."/>
            <person name="Thon M."/>
            <person name="Kemen E."/>
            <person name="McHardy A.C."/>
            <person name="Schulze-Lefert P."/>
            <person name="O'Connell R.J."/>
        </authorList>
    </citation>
    <scope>NUCLEOTIDE SEQUENCE [LARGE SCALE GENOMIC DNA]</scope>
    <source>
        <strain evidence="9 10">MAFF 238704</strain>
    </source>
</reference>
<comment type="subcellular location">
    <subcellularLocation>
        <location evidence="1">Membrane</location>
        <topology evidence="1">Single-pass membrane protein</topology>
    </subcellularLocation>
</comment>
<evidence type="ECO:0000313" key="9">
    <source>
        <dbReference type="EMBL" id="KZL85508.1"/>
    </source>
</evidence>
<dbReference type="STRING" id="1573173.A0A162N3T4"/>
<sequence>LRHPVAYEAEKRRNLLSTLPTTRDRILGFNRPHDTTMARTGIFSLVSPLLLLLALLAPLAAAQLQIYTGSDKYKYQGCFNETNDIANTAHERALSGGASRVLQGNMTVPLCLSFCGSGADKEYTYAGLEYSRECWCAQRISGLSVKFDDSECNLPCDGNQGMVCGGALKLSVYKLSAGVRLAATTTSWAAVLAAALATYVML</sequence>
<keyword evidence="6" id="KW-0325">Glycoprotein</keyword>
<dbReference type="GO" id="GO:0005886">
    <property type="term" value="C:plasma membrane"/>
    <property type="evidence" value="ECO:0007669"/>
    <property type="project" value="TreeGrafter"/>
</dbReference>
<keyword evidence="3" id="KW-0732">Signal</keyword>
<keyword evidence="5 7" id="KW-0472">Membrane</keyword>
<accession>A0A162N3T4</accession>
<evidence type="ECO:0000256" key="1">
    <source>
        <dbReference type="ARBA" id="ARBA00004167"/>
    </source>
</evidence>
<dbReference type="Pfam" id="PF01822">
    <property type="entry name" value="WSC"/>
    <property type="match status" value="1"/>
</dbReference>
<dbReference type="PANTHER" id="PTHR24269:SF16">
    <property type="entry name" value="PROTEIN SLG1"/>
    <property type="match status" value="1"/>
</dbReference>
<evidence type="ECO:0000256" key="3">
    <source>
        <dbReference type="ARBA" id="ARBA00022729"/>
    </source>
</evidence>
<dbReference type="PROSITE" id="PS51212">
    <property type="entry name" value="WSC"/>
    <property type="match status" value="1"/>
</dbReference>
<dbReference type="InterPro" id="IPR002889">
    <property type="entry name" value="WSC_carb-bd"/>
</dbReference>
<organism evidence="9 10">
    <name type="scientific">Colletotrichum incanum</name>
    <name type="common">Soybean anthracnose fungus</name>
    <dbReference type="NCBI Taxonomy" id="1573173"/>
    <lineage>
        <taxon>Eukaryota</taxon>
        <taxon>Fungi</taxon>
        <taxon>Dikarya</taxon>
        <taxon>Ascomycota</taxon>
        <taxon>Pezizomycotina</taxon>
        <taxon>Sordariomycetes</taxon>
        <taxon>Hypocreomycetidae</taxon>
        <taxon>Glomerellales</taxon>
        <taxon>Glomerellaceae</taxon>
        <taxon>Colletotrichum</taxon>
        <taxon>Colletotrichum spaethianum species complex</taxon>
    </lineage>
</organism>
<keyword evidence="10" id="KW-1185">Reference proteome</keyword>
<evidence type="ECO:0000259" key="8">
    <source>
        <dbReference type="PROSITE" id="PS51212"/>
    </source>
</evidence>
<dbReference type="PANTHER" id="PTHR24269">
    <property type="entry name" value="KREMEN PROTEIN"/>
    <property type="match status" value="1"/>
</dbReference>
<dbReference type="Proteomes" id="UP000076584">
    <property type="component" value="Unassembled WGS sequence"/>
</dbReference>
<proteinExistence type="predicted"/>
<evidence type="ECO:0000313" key="10">
    <source>
        <dbReference type="Proteomes" id="UP000076584"/>
    </source>
</evidence>
<feature type="non-terminal residue" evidence="9">
    <location>
        <position position="1"/>
    </location>
</feature>
<evidence type="ECO:0000256" key="4">
    <source>
        <dbReference type="ARBA" id="ARBA00022989"/>
    </source>
</evidence>